<proteinExistence type="predicted"/>
<keyword evidence="4" id="KW-1185">Reference proteome</keyword>
<dbReference type="AlphaFoldDB" id="A0ABD1BXF6"/>
<gene>
    <name evidence="3" type="ORF">V5N11_032396</name>
</gene>
<dbReference type="InterPro" id="IPR044974">
    <property type="entry name" value="Disease_R_plants"/>
</dbReference>
<dbReference type="SUPFAM" id="SSF46785">
    <property type="entry name" value="Winged helix' DNA-binding domain"/>
    <property type="match status" value="1"/>
</dbReference>
<sequence length="145" mass="17078">MGSYFRGMSQQEWKNALPRLRRRLDREIESIFKFSYDALCDDDKDLFLHIACIFNDQLIEKVEEHLSNSFVDVAQGVHVLTEKSLISINWGYIEVHNLLEQFGREIVRKQSVCQPWQRNFLVNSRDLCEVLSDDTIEDRRSVIGI</sequence>
<organism evidence="3 4">
    <name type="scientific">Cardamine amara subsp. amara</name>
    <dbReference type="NCBI Taxonomy" id="228776"/>
    <lineage>
        <taxon>Eukaryota</taxon>
        <taxon>Viridiplantae</taxon>
        <taxon>Streptophyta</taxon>
        <taxon>Embryophyta</taxon>
        <taxon>Tracheophyta</taxon>
        <taxon>Spermatophyta</taxon>
        <taxon>Magnoliopsida</taxon>
        <taxon>eudicotyledons</taxon>
        <taxon>Gunneridae</taxon>
        <taxon>Pentapetalae</taxon>
        <taxon>rosids</taxon>
        <taxon>malvids</taxon>
        <taxon>Brassicales</taxon>
        <taxon>Brassicaceae</taxon>
        <taxon>Cardamineae</taxon>
        <taxon>Cardamine</taxon>
    </lineage>
</organism>
<dbReference type="PANTHER" id="PTHR11017:SF569">
    <property type="entry name" value="DISEASE RESISTANCE PROTEIN"/>
    <property type="match status" value="1"/>
</dbReference>
<evidence type="ECO:0000256" key="1">
    <source>
        <dbReference type="ARBA" id="ARBA00022737"/>
    </source>
</evidence>
<keyword evidence="1" id="KW-0677">Repeat</keyword>
<dbReference type="EMBL" id="JBANAX010000114">
    <property type="protein sequence ID" value="KAL1221899.1"/>
    <property type="molecule type" value="Genomic_DNA"/>
</dbReference>
<dbReference type="Pfam" id="PF23282">
    <property type="entry name" value="WHD_ROQ1"/>
    <property type="match status" value="1"/>
</dbReference>
<name>A0ABD1BXF6_CARAN</name>
<evidence type="ECO:0000313" key="3">
    <source>
        <dbReference type="EMBL" id="KAL1221899.1"/>
    </source>
</evidence>
<dbReference type="InterPro" id="IPR058192">
    <property type="entry name" value="WHD_ROQ1-like"/>
</dbReference>
<dbReference type="PANTHER" id="PTHR11017">
    <property type="entry name" value="LEUCINE-RICH REPEAT-CONTAINING PROTEIN"/>
    <property type="match status" value="1"/>
</dbReference>
<dbReference type="InterPro" id="IPR036390">
    <property type="entry name" value="WH_DNA-bd_sf"/>
</dbReference>
<accession>A0ABD1BXF6</accession>
<protein>
    <submittedName>
        <fullName evidence="3">Disease resistance protein TAO1</fullName>
    </submittedName>
</protein>
<feature type="domain" description="Disease resistance protein Roq1-like winged-helix" evidence="2">
    <location>
        <begin position="42"/>
        <end position="111"/>
    </location>
</feature>
<evidence type="ECO:0000259" key="2">
    <source>
        <dbReference type="Pfam" id="PF23282"/>
    </source>
</evidence>
<evidence type="ECO:0000313" key="4">
    <source>
        <dbReference type="Proteomes" id="UP001558713"/>
    </source>
</evidence>
<dbReference type="Proteomes" id="UP001558713">
    <property type="component" value="Unassembled WGS sequence"/>
</dbReference>
<reference evidence="3 4" key="1">
    <citation type="submission" date="2024-04" db="EMBL/GenBank/DDBJ databases">
        <title>Genome assembly C_amara_ONT_v2.</title>
        <authorList>
            <person name="Yant L."/>
            <person name="Moore C."/>
            <person name="Slenker M."/>
        </authorList>
    </citation>
    <scope>NUCLEOTIDE SEQUENCE [LARGE SCALE GENOMIC DNA]</scope>
    <source>
        <tissue evidence="3">Leaf</tissue>
    </source>
</reference>
<comment type="caution">
    <text evidence="3">The sequence shown here is derived from an EMBL/GenBank/DDBJ whole genome shotgun (WGS) entry which is preliminary data.</text>
</comment>